<dbReference type="EMBL" id="JAINVV010000009">
    <property type="protein sequence ID" value="MBY8824408.1"/>
    <property type="molecule type" value="Genomic_DNA"/>
</dbReference>
<dbReference type="InterPro" id="IPR002347">
    <property type="entry name" value="SDR_fam"/>
</dbReference>
<dbReference type="RefSeq" id="WP_222991520.1">
    <property type="nucleotide sequence ID" value="NZ_JAINVV010000009.1"/>
</dbReference>
<dbReference type="PANTHER" id="PTHR43669:SF3">
    <property type="entry name" value="ALCOHOL DEHYDROGENASE, PUTATIVE (AFU_ORTHOLOGUE AFUA_3G03445)-RELATED"/>
    <property type="match status" value="1"/>
</dbReference>
<keyword evidence="6" id="KW-1185">Reference proteome</keyword>
<sequence length="254" mass="26041">MSVLAGRTVLITGASSGVGRDLARSLAGAGARVVACARRRAMLDDLVAEIAGAGGNAFAQDCDVTDAAAIAAAFDAGEARYGPIDSVIANAGINHAGPAMKLEVTQLDAILSVNLRGAFLTAQEGARRMIAAGDASDAPRRILFVASILGLRPQAGAAVYSATKAGVVMLAKSLALELARHRISVNALCPGYMPTDIVDDWFESEGGKRQIAGWPRRRLMPVAELEAAVHYLLSAAAGSVTGTSLTVDDGQSLA</sequence>
<evidence type="ECO:0000259" key="4">
    <source>
        <dbReference type="SMART" id="SM00822"/>
    </source>
</evidence>
<accession>A0ABS7PSU1</accession>
<evidence type="ECO:0000256" key="1">
    <source>
        <dbReference type="ARBA" id="ARBA00006484"/>
    </source>
</evidence>
<dbReference type="PANTHER" id="PTHR43669">
    <property type="entry name" value="5-KETO-D-GLUCONATE 5-REDUCTASE"/>
    <property type="match status" value="1"/>
</dbReference>
<dbReference type="InterPro" id="IPR020904">
    <property type="entry name" value="Sc_DH/Rdtase_CS"/>
</dbReference>
<evidence type="ECO:0000256" key="3">
    <source>
        <dbReference type="RuleBase" id="RU000363"/>
    </source>
</evidence>
<dbReference type="Proteomes" id="UP000706039">
    <property type="component" value="Unassembled WGS sequence"/>
</dbReference>
<dbReference type="PRINTS" id="PR00081">
    <property type="entry name" value="GDHRDH"/>
</dbReference>
<gene>
    <name evidence="5" type="ORF">K7G82_19035</name>
</gene>
<comment type="similarity">
    <text evidence="1 3">Belongs to the short-chain dehydrogenases/reductases (SDR) family.</text>
</comment>
<dbReference type="Pfam" id="PF00106">
    <property type="entry name" value="adh_short"/>
    <property type="match status" value="1"/>
</dbReference>
<dbReference type="CDD" id="cd05233">
    <property type="entry name" value="SDR_c"/>
    <property type="match status" value="1"/>
</dbReference>
<dbReference type="PROSITE" id="PS00061">
    <property type="entry name" value="ADH_SHORT"/>
    <property type="match status" value="1"/>
</dbReference>
<dbReference type="InterPro" id="IPR036291">
    <property type="entry name" value="NAD(P)-bd_dom_sf"/>
</dbReference>
<reference evidence="5 6" key="1">
    <citation type="submission" date="2021-08" db="EMBL/GenBank/DDBJ databases">
        <authorList>
            <person name="Tuo L."/>
        </authorList>
    </citation>
    <scope>NUCLEOTIDE SEQUENCE [LARGE SCALE GENOMIC DNA]</scope>
    <source>
        <strain evidence="5 6">JCM 31229</strain>
    </source>
</reference>
<dbReference type="SMART" id="SM00822">
    <property type="entry name" value="PKS_KR"/>
    <property type="match status" value="1"/>
</dbReference>
<protein>
    <submittedName>
        <fullName evidence="5">SDR family oxidoreductase</fullName>
    </submittedName>
</protein>
<evidence type="ECO:0000313" key="6">
    <source>
        <dbReference type="Proteomes" id="UP000706039"/>
    </source>
</evidence>
<dbReference type="PRINTS" id="PR00080">
    <property type="entry name" value="SDRFAMILY"/>
</dbReference>
<proteinExistence type="inferred from homology"/>
<feature type="domain" description="Ketoreductase" evidence="4">
    <location>
        <begin position="7"/>
        <end position="191"/>
    </location>
</feature>
<evidence type="ECO:0000256" key="2">
    <source>
        <dbReference type="ARBA" id="ARBA00023002"/>
    </source>
</evidence>
<keyword evidence="2" id="KW-0560">Oxidoreductase</keyword>
<organism evidence="5 6">
    <name type="scientific">Sphingomonas colocasiae</name>
    <dbReference type="NCBI Taxonomy" id="1848973"/>
    <lineage>
        <taxon>Bacteria</taxon>
        <taxon>Pseudomonadati</taxon>
        <taxon>Pseudomonadota</taxon>
        <taxon>Alphaproteobacteria</taxon>
        <taxon>Sphingomonadales</taxon>
        <taxon>Sphingomonadaceae</taxon>
        <taxon>Sphingomonas</taxon>
    </lineage>
</organism>
<name>A0ABS7PSU1_9SPHN</name>
<evidence type="ECO:0000313" key="5">
    <source>
        <dbReference type="EMBL" id="MBY8824408.1"/>
    </source>
</evidence>
<dbReference type="Gene3D" id="3.40.50.720">
    <property type="entry name" value="NAD(P)-binding Rossmann-like Domain"/>
    <property type="match status" value="1"/>
</dbReference>
<dbReference type="InterPro" id="IPR057326">
    <property type="entry name" value="KR_dom"/>
</dbReference>
<comment type="caution">
    <text evidence="5">The sequence shown here is derived from an EMBL/GenBank/DDBJ whole genome shotgun (WGS) entry which is preliminary data.</text>
</comment>
<dbReference type="SUPFAM" id="SSF51735">
    <property type="entry name" value="NAD(P)-binding Rossmann-fold domains"/>
    <property type="match status" value="1"/>
</dbReference>